<dbReference type="EMBL" id="KN824302">
    <property type="protein sequence ID" value="KIM26930.1"/>
    <property type="molecule type" value="Genomic_DNA"/>
</dbReference>
<dbReference type="HOGENOM" id="CLU_1171234_0_0_1"/>
<reference evidence="3" key="2">
    <citation type="submission" date="2015-01" db="EMBL/GenBank/DDBJ databases">
        <title>Evolutionary Origins and Diversification of the Mycorrhizal Mutualists.</title>
        <authorList>
            <consortium name="DOE Joint Genome Institute"/>
            <consortium name="Mycorrhizal Genomics Consortium"/>
            <person name="Kohler A."/>
            <person name="Kuo A."/>
            <person name="Nagy L.G."/>
            <person name="Floudas D."/>
            <person name="Copeland A."/>
            <person name="Barry K.W."/>
            <person name="Cichocki N."/>
            <person name="Veneault-Fourrey C."/>
            <person name="LaButti K."/>
            <person name="Lindquist E.A."/>
            <person name="Lipzen A."/>
            <person name="Lundell T."/>
            <person name="Morin E."/>
            <person name="Murat C."/>
            <person name="Riley R."/>
            <person name="Ohm R."/>
            <person name="Sun H."/>
            <person name="Tunlid A."/>
            <person name="Henrissat B."/>
            <person name="Grigoriev I.V."/>
            <person name="Hibbett D.S."/>
            <person name="Martin F."/>
        </authorList>
    </citation>
    <scope>NUCLEOTIDE SEQUENCE [LARGE SCALE GENOMIC DNA]</scope>
    <source>
        <strain evidence="3">MAFF 305830</strain>
    </source>
</reference>
<reference evidence="2 3" key="1">
    <citation type="submission" date="2014-04" db="EMBL/GenBank/DDBJ databases">
        <authorList>
            <consortium name="DOE Joint Genome Institute"/>
            <person name="Kuo A."/>
            <person name="Zuccaro A."/>
            <person name="Kohler A."/>
            <person name="Nagy L.G."/>
            <person name="Floudas D."/>
            <person name="Copeland A."/>
            <person name="Barry K.W."/>
            <person name="Cichocki N."/>
            <person name="Veneault-Fourrey C."/>
            <person name="LaButti K."/>
            <person name="Lindquist E.A."/>
            <person name="Lipzen A."/>
            <person name="Lundell T."/>
            <person name="Morin E."/>
            <person name="Murat C."/>
            <person name="Sun H."/>
            <person name="Tunlid A."/>
            <person name="Henrissat B."/>
            <person name="Grigoriev I.V."/>
            <person name="Hibbett D.S."/>
            <person name="Martin F."/>
            <person name="Nordberg H.P."/>
            <person name="Cantor M.N."/>
            <person name="Hua S.X."/>
        </authorList>
    </citation>
    <scope>NUCLEOTIDE SEQUENCE [LARGE SCALE GENOMIC DNA]</scope>
    <source>
        <strain evidence="2 3">MAFF 305830</strain>
    </source>
</reference>
<feature type="region of interest" description="Disordered" evidence="1">
    <location>
        <begin position="192"/>
        <end position="237"/>
    </location>
</feature>
<dbReference type="AlphaFoldDB" id="A0A0C3AQV6"/>
<feature type="compositionally biased region" description="Basic residues" evidence="1">
    <location>
        <begin position="221"/>
        <end position="237"/>
    </location>
</feature>
<evidence type="ECO:0000256" key="1">
    <source>
        <dbReference type="SAM" id="MobiDB-lite"/>
    </source>
</evidence>
<organism evidence="2 3">
    <name type="scientific">Serendipita vermifera MAFF 305830</name>
    <dbReference type="NCBI Taxonomy" id="933852"/>
    <lineage>
        <taxon>Eukaryota</taxon>
        <taxon>Fungi</taxon>
        <taxon>Dikarya</taxon>
        <taxon>Basidiomycota</taxon>
        <taxon>Agaricomycotina</taxon>
        <taxon>Agaricomycetes</taxon>
        <taxon>Sebacinales</taxon>
        <taxon>Serendipitaceae</taxon>
        <taxon>Serendipita</taxon>
    </lineage>
</organism>
<feature type="region of interest" description="Disordered" evidence="1">
    <location>
        <begin position="31"/>
        <end position="62"/>
    </location>
</feature>
<evidence type="ECO:0000313" key="3">
    <source>
        <dbReference type="Proteomes" id="UP000054097"/>
    </source>
</evidence>
<dbReference type="Proteomes" id="UP000054097">
    <property type="component" value="Unassembled WGS sequence"/>
</dbReference>
<keyword evidence="3" id="KW-1185">Reference proteome</keyword>
<gene>
    <name evidence="2" type="ORF">M408DRAFT_330298</name>
</gene>
<name>A0A0C3AQV6_SERVB</name>
<protein>
    <submittedName>
        <fullName evidence="2">Uncharacterized protein</fullName>
    </submittedName>
</protein>
<evidence type="ECO:0000313" key="2">
    <source>
        <dbReference type="EMBL" id="KIM26930.1"/>
    </source>
</evidence>
<proteinExistence type="predicted"/>
<accession>A0A0C3AQV6</accession>
<dbReference type="OrthoDB" id="2564984at2759"/>
<sequence length="237" mass="27415">MPSPTTTLNTSPFPPSYDSVAFAYPDEHVDKKSGQEYVPRLPASAAGTSSPSRELFTAATMPWPSEKELPAYSYDTSSTERYAPPPFPPQDQLDREALCQQSGGHVTRTRFGPGGIAAALLWFPLGLGAMWLDRKVTCERCQKVLRKGCTTRGCGSGKGKQRHHAERGYKLHPSYMTGEHLMEKRLTDKHAWKRGRREEHREYRQARREERHEYREERREARHQHKMERRARRRCEY</sequence>
<feature type="compositionally biased region" description="Basic and acidic residues" evidence="1">
    <location>
        <begin position="192"/>
        <end position="220"/>
    </location>
</feature>